<organism evidence="2">
    <name type="scientific">Saccharolobus solfataricus</name>
    <name type="common">Sulfolobus solfataricus</name>
    <dbReference type="NCBI Taxonomy" id="2287"/>
    <lineage>
        <taxon>Archaea</taxon>
        <taxon>Thermoproteota</taxon>
        <taxon>Thermoprotei</taxon>
        <taxon>Sulfolobales</taxon>
        <taxon>Sulfolobaceae</taxon>
        <taxon>Saccharolobus</taxon>
    </lineage>
</organism>
<dbReference type="SUPFAM" id="SSF53639">
    <property type="entry name" value="AraD/HMP-PK domain-like"/>
    <property type="match status" value="1"/>
</dbReference>
<evidence type="ECO:0000313" key="2">
    <source>
        <dbReference type="EMBL" id="AAF76452.1"/>
    </source>
</evidence>
<accession>Q9P9G8</accession>
<dbReference type="Pfam" id="PF10120">
    <property type="entry name" value="ThiN"/>
    <property type="match status" value="1"/>
</dbReference>
<protein>
    <recommendedName>
        <fullName evidence="1">Thiamine-phosphate synthase ThiN domain-containing protein</fullName>
    </recommendedName>
</protein>
<dbReference type="InterPro" id="IPR019293">
    <property type="entry name" value="ThiN"/>
</dbReference>
<proteinExistence type="predicted"/>
<evidence type="ECO:0000259" key="1">
    <source>
        <dbReference type="Pfam" id="PF10120"/>
    </source>
</evidence>
<dbReference type="Gene3D" id="3.40.225.10">
    <property type="entry name" value="Class II aldolase/adducin N-terminal domain"/>
    <property type="match status" value="1"/>
</dbReference>
<reference evidence="2" key="1">
    <citation type="submission" date="2001-11" db="EMBL/GenBank/DDBJ databases">
        <title>Identification and characterization of an operon in Sulfolobus solfataricus involved in thiamine biosynthesis.</title>
        <authorList>
            <person name="Ammendola S."/>
            <person name="Politi L."/>
            <person name="Scotto D'Abusco A."/>
            <person name="Scandurra R."/>
        </authorList>
    </citation>
    <scope>NUCLEOTIDE SEQUENCE</scope>
    <source>
        <strain evidence="2">MT-4</strain>
    </source>
</reference>
<feature type="domain" description="Thiamine-phosphate synthase ThiN" evidence="1">
    <location>
        <begin position="1"/>
        <end position="45"/>
    </location>
</feature>
<dbReference type="AlphaFoldDB" id="Q9P9G8"/>
<name>Q9P9G8_SACSO</name>
<sequence length="52" mass="6129">MQWIIEYVSSEYGGIPNVIYDKGTKGKEAMIRFWTKNMEEMIEALDNLLKML</sequence>
<dbReference type="InterPro" id="IPR036409">
    <property type="entry name" value="Aldolase_II/adducin_N_sf"/>
</dbReference>
<dbReference type="EMBL" id="AF077841">
    <property type="protein sequence ID" value="AAF76452.1"/>
    <property type="molecule type" value="Genomic_DNA"/>
</dbReference>